<sequence length="274" mass="30510">MRTRGNGPVFVLAAMAVAGLLVTTEQALGAEQSFTPPRTADDRPDLNGIWQALGSAHWNIEGHAAQPGPIVALGAIGAIPGGLGVVEGGRIPYQPWAAAQKQENSEHWVTADPVVKCYMPGVPRATYMPFPFQIVQTPDHVLITYEFASSSRIIYMSQPDFESPFDTWMGHSRGHWEGDTLVVDVTAQVGDTWFDSAGNFHSDALHVVERYTPISPNALRYEVVIEDPNVFTRPWTMSMPLYRRLDENVQLLEFKCVEFVEELMYGHLRKDPTR</sequence>
<evidence type="ECO:0000313" key="1">
    <source>
        <dbReference type="EMBL" id="SUZ70138.1"/>
    </source>
</evidence>
<accession>A0A381PUE2</accession>
<protein>
    <submittedName>
        <fullName evidence="1">Uncharacterized protein</fullName>
    </submittedName>
</protein>
<proteinExistence type="predicted"/>
<reference evidence="1" key="1">
    <citation type="submission" date="2018-05" db="EMBL/GenBank/DDBJ databases">
        <authorList>
            <person name="Lanie J.A."/>
            <person name="Ng W.-L."/>
            <person name="Kazmierczak K.M."/>
            <person name="Andrzejewski T.M."/>
            <person name="Davidsen T.M."/>
            <person name="Wayne K.J."/>
            <person name="Tettelin H."/>
            <person name="Glass J.I."/>
            <person name="Rusch D."/>
            <person name="Podicherti R."/>
            <person name="Tsui H.-C.T."/>
            <person name="Winkler M.E."/>
        </authorList>
    </citation>
    <scope>NUCLEOTIDE SEQUENCE</scope>
</reference>
<gene>
    <name evidence="1" type="ORF">METZ01_LOCUS22992</name>
</gene>
<dbReference type="EMBL" id="UINC01001082">
    <property type="protein sequence ID" value="SUZ70138.1"/>
    <property type="molecule type" value="Genomic_DNA"/>
</dbReference>
<name>A0A381PUE2_9ZZZZ</name>
<organism evidence="1">
    <name type="scientific">marine metagenome</name>
    <dbReference type="NCBI Taxonomy" id="408172"/>
    <lineage>
        <taxon>unclassified sequences</taxon>
        <taxon>metagenomes</taxon>
        <taxon>ecological metagenomes</taxon>
    </lineage>
</organism>
<dbReference type="AlphaFoldDB" id="A0A381PUE2"/>